<evidence type="ECO:0000313" key="3">
    <source>
        <dbReference type="Proteomes" id="UP000630660"/>
    </source>
</evidence>
<keyword evidence="1" id="KW-1133">Transmembrane helix</keyword>
<evidence type="ECO:0008006" key="4">
    <source>
        <dbReference type="Google" id="ProtNLM"/>
    </source>
</evidence>
<dbReference type="EMBL" id="WJKJ01000338">
    <property type="protein sequence ID" value="MBD3365571.1"/>
    <property type="molecule type" value="Genomic_DNA"/>
</dbReference>
<accession>A0A9D5KDL1</accession>
<keyword evidence="1" id="KW-0472">Membrane</keyword>
<organism evidence="2 3">
    <name type="scientific">candidate division WOR-3 bacterium</name>
    <dbReference type="NCBI Taxonomy" id="2052148"/>
    <lineage>
        <taxon>Bacteria</taxon>
        <taxon>Bacteria division WOR-3</taxon>
    </lineage>
</organism>
<dbReference type="InterPro" id="IPR041916">
    <property type="entry name" value="Anti_sigma_zinc_sf"/>
</dbReference>
<gene>
    <name evidence="2" type="ORF">GF359_10200</name>
</gene>
<dbReference type="Proteomes" id="UP000630660">
    <property type="component" value="Unassembled WGS sequence"/>
</dbReference>
<comment type="caution">
    <text evidence="2">The sequence shown here is derived from an EMBL/GenBank/DDBJ whole genome shotgun (WGS) entry which is preliminary data.</text>
</comment>
<reference evidence="2" key="1">
    <citation type="submission" date="2019-11" db="EMBL/GenBank/DDBJ databases">
        <title>Microbial mats filling the niche in hypersaline microbial mats.</title>
        <authorList>
            <person name="Wong H.L."/>
            <person name="Macleod F.I."/>
            <person name="White R.A. III"/>
            <person name="Burns B.P."/>
        </authorList>
    </citation>
    <scope>NUCLEOTIDE SEQUENCE</scope>
    <source>
        <strain evidence="2">Bin_327</strain>
    </source>
</reference>
<dbReference type="Gene3D" id="1.10.10.1320">
    <property type="entry name" value="Anti-sigma factor, zinc-finger domain"/>
    <property type="match status" value="1"/>
</dbReference>
<proteinExistence type="predicted"/>
<evidence type="ECO:0000256" key="1">
    <source>
        <dbReference type="SAM" id="Phobius"/>
    </source>
</evidence>
<sequence length="180" mass="20482">MKTIDESVKKKLIAYLDGSLEHRERNEVEGLIESSSACRRELKALKRTLSLTEMDRVPFFKPVKWTAPSLNAATWWRWILAPAALAAAAVGFFLFGGFEIFNPSQDQPWVMVGTDTLTRQQGFELVDLIISNDNELREGFLKYSEGHSPDVYSELIDLEDKEAEVLIFLLEEKITGIERS</sequence>
<keyword evidence="1" id="KW-0812">Transmembrane</keyword>
<dbReference type="AlphaFoldDB" id="A0A9D5KDL1"/>
<name>A0A9D5KDL1_UNCW3</name>
<protein>
    <recommendedName>
        <fullName evidence="4">Zinc-finger domain-containing protein</fullName>
    </recommendedName>
</protein>
<evidence type="ECO:0000313" key="2">
    <source>
        <dbReference type="EMBL" id="MBD3365571.1"/>
    </source>
</evidence>
<feature type="transmembrane region" description="Helical" evidence="1">
    <location>
        <begin position="75"/>
        <end position="95"/>
    </location>
</feature>